<sequence length="232" mass="26535">MASGKAKFFTRLLKFQHMEFDSALQQLAWAIVSPKKLYRHHEAQYKTRESWSRDDPAFLVCICGFLLASTLGYTIFLRLGIIGFFLTCLWTILVDCIITGLIVASLLWLLTNNFLMKPNSREKVQWSYCFDVHLNSFVPLGLLVFGLQMPLIGVLQHRTLLWTIVANIMWVCALSSYIYSTFLGYSVMSQLRNTVILLFPVLLFLTVGVASIPLKWNCSTIFAAYLRSRIGQ</sequence>
<dbReference type="eggNOG" id="KOG3012">
    <property type="taxonomic scope" value="Eukaryota"/>
</dbReference>
<dbReference type="EnsemblMetazoa" id="Aqu2.1.41309_001">
    <property type="protein sequence ID" value="Aqu2.1.41309_001"/>
    <property type="gene ID" value="Aqu2.1.41309"/>
</dbReference>
<dbReference type="STRING" id="400682.A0A1X7VN45"/>
<comment type="subcellular location">
    <subcellularLocation>
        <location evidence="1">Membrane</location>
        <topology evidence="1">Multi-pass membrane protein</topology>
    </subcellularLocation>
</comment>
<name>A0A1X7VN45_AMPQE</name>
<gene>
    <name evidence="7" type="primary">100631563</name>
</gene>
<reference evidence="7" key="2">
    <citation type="submission" date="2017-05" db="UniProtKB">
        <authorList>
            <consortium name="EnsemblMetazoa"/>
        </authorList>
    </citation>
    <scope>IDENTIFICATION</scope>
</reference>
<reference evidence="8" key="1">
    <citation type="journal article" date="2010" name="Nature">
        <title>The Amphimedon queenslandica genome and the evolution of animal complexity.</title>
        <authorList>
            <person name="Srivastava M."/>
            <person name="Simakov O."/>
            <person name="Chapman J."/>
            <person name="Fahey B."/>
            <person name="Gauthier M.E."/>
            <person name="Mitros T."/>
            <person name="Richards G.S."/>
            <person name="Conaco C."/>
            <person name="Dacre M."/>
            <person name="Hellsten U."/>
            <person name="Larroux C."/>
            <person name="Putnam N.H."/>
            <person name="Stanke M."/>
            <person name="Adamska M."/>
            <person name="Darling A."/>
            <person name="Degnan S.M."/>
            <person name="Oakley T.H."/>
            <person name="Plachetzki D.C."/>
            <person name="Zhai Y."/>
            <person name="Adamski M."/>
            <person name="Calcino A."/>
            <person name="Cummins S.F."/>
            <person name="Goodstein D.M."/>
            <person name="Harris C."/>
            <person name="Jackson D.J."/>
            <person name="Leys S.P."/>
            <person name="Shu S."/>
            <person name="Woodcroft B.J."/>
            <person name="Vervoort M."/>
            <person name="Kosik K.S."/>
            <person name="Manning G."/>
            <person name="Degnan B.M."/>
            <person name="Rokhsar D.S."/>
        </authorList>
    </citation>
    <scope>NUCLEOTIDE SEQUENCE [LARGE SCALE GENOMIC DNA]</scope>
</reference>
<dbReference type="Proteomes" id="UP000007879">
    <property type="component" value="Unassembled WGS sequence"/>
</dbReference>
<dbReference type="InterPro" id="IPR007881">
    <property type="entry name" value="UNC-50"/>
</dbReference>
<organism evidence="7">
    <name type="scientific">Amphimedon queenslandica</name>
    <name type="common">Sponge</name>
    <dbReference type="NCBI Taxonomy" id="400682"/>
    <lineage>
        <taxon>Eukaryota</taxon>
        <taxon>Metazoa</taxon>
        <taxon>Porifera</taxon>
        <taxon>Demospongiae</taxon>
        <taxon>Heteroscleromorpha</taxon>
        <taxon>Haplosclerida</taxon>
        <taxon>Niphatidae</taxon>
        <taxon>Amphimedon</taxon>
    </lineage>
</organism>
<dbReference type="PANTHER" id="PTHR12841">
    <property type="entry name" value="PROTEIN UNC-50 HOMOLOG"/>
    <property type="match status" value="1"/>
</dbReference>
<evidence type="ECO:0000313" key="8">
    <source>
        <dbReference type="Proteomes" id="UP000007879"/>
    </source>
</evidence>
<dbReference type="Pfam" id="PF05216">
    <property type="entry name" value="UNC-50"/>
    <property type="match status" value="1"/>
</dbReference>
<accession>A0A1X7VN45</accession>
<evidence type="ECO:0000256" key="2">
    <source>
        <dbReference type="ARBA" id="ARBA00006293"/>
    </source>
</evidence>
<comment type="similarity">
    <text evidence="2">Belongs to the unc-50 family.</text>
</comment>
<keyword evidence="5 6" id="KW-0472">Membrane</keyword>
<evidence type="ECO:0000256" key="3">
    <source>
        <dbReference type="ARBA" id="ARBA00022692"/>
    </source>
</evidence>
<dbReference type="PANTHER" id="PTHR12841:SF6">
    <property type="entry name" value="PROTEIN UNC-50 HOMOLOG"/>
    <property type="match status" value="1"/>
</dbReference>
<keyword evidence="4 6" id="KW-1133">Transmembrane helix</keyword>
<evidence type="ECO:0000256" key="4">
    <source>
        <dbReference type="ARBA" id="ARBA00022989"/>
    </source>
</evidence>
<dbReference type="OrthoDB" id="10027013at2759"/>
<keyword evidence="8" id="KW-1185">Reference proteome</keyword>
<evidence type="ECO:0008006" key="9">
    <source>
        <dbReference type="Google" id="ProtNLM"/>
    </source>
</evidence>
<dbReference type="AlphaFoldDB" id="A0A1X7VN45"/>
<dbReference type="KEGG" id="aqu:100631563"/>
<feature type="transmembrane region" description="Helical" evidence="6">
    <location>
        <begin position="56"/>
        <end position="76"/>
    </location>
</feature>
<feature type="transmembrane region" description="Helical" evidence="6">
    <location>
        <begin position="82"/>
        <end position="111"/>
    </location>
</feature>
<feature type="transmembrane region" description="Helical" evidence="6">
    <location>
        <begin position="132"/>
        <end position="154"/>
    </location>
</feature>
<keyword evidence="3 6" id="KW-0812">Transmembrane</keyword>
<feature type="transmembrane region" description="Helical" evidence="6">
    <location>
        <begin position="195"/>
        <end position="214"/>
    </location>
</feature>
<evidence type="ECO:0000256" key="5">
    <source>
        <dbReference type="ARBA" id="ARBA00023136"/>
    </source>
</evidence>
<evidence type="ECO:0000256" key="1">
    <source>
        <dbReference type="ARBA" id="ARBA00004141"/>
    </source>
</evidence>
<feature type="transmembrane region" description="Helical" evidence="6">
    <location>
        <begin position="160"/>
        <end position="183"/>
    </location>
</feature>
<dbReference type="InParanoid" id="A0A1X7VN45"/>
<proteinExistence type="inferred from homology"/>
<evidence type="ECO:0000256" key="6">
    <source>
        <dbReference type="SAM" id="Phobius"/>
    </source>
</evidence>
<dbReference type="GO" id="GO:0000139">
    <property type="term" value="C:Golgi membrane"/>
    <property type="evidence" value="ECO:0007669"/>
    <property type="project" value="TreeGrafter"/>
</dbReference>
<evidence type="ECO:0000313" key="7">
    <source>
        <dbReference type="EnsemblMetazoa" id="Aqu2.1.41309_001"/>
    </source>
</evidence>
<protein>
    <recommendedName>
        <fullName evidence="9">Yip1 domain-containing protein</fullName>
    </recommendedName>
</protein>
<dbReference type="EnsemblMetazoa" id="XM_020007725.1">
    <property type="protein sequence ID" value="XP_019863284.1"/>
    <property type="gene ID" value="LOC100631563"/>
</dbReference>